<comment type="caution">
    <text evidence="2">The sequence shown here is derived from an EMBL/GenBank/DDBJ whole genome shotgun (WGS) entry which is preliminary data.</text>
</comment>
<keyword evidence="3" id="KW-1185">Reference proteome</keyword>
<organism evidence="2 3">
    <name type="scientific">Clostridium neonatale</name>
    <dbReference type="NCBI Taxonomy" id="137838"/>
    <lineage>
        <taxon>Bacteria</taxon>
        <taxon>Bacillati</taxon>
        <taxon>Bacillota</taxon>
        <taxon>Clostridia</taxon>
        <taxon>Eubacteriales</taxon>
        <taxon>Clostridiaceae</taxon>
        <taxon>Clostridium</taxon>
    </lineage>
</organism>
<reference evidence="2 3" key="1">
    <citation type="submission" date="2017-10" db="EMBL/GenBank/DDBJ databases">
        <title>Effective Description of Clostridium neonatale sp. nov. linked to necrotizing enterocolitis in neonates and a clarification of species assignable to the genus Clostridium (Prazmowski 1880) emend. Lawson and Rainey 2016.</title>
        <authorList>
            <person name="Bernard K."/>
            <person name="Burdz T."/>
            <person name="Wiebe D."/>
            <person name="Balcewich B."/>
            <person name="Alfa M."/>
            <person name="Bernier A.-M."/>
        </authorList>
    </citation>
    <scope>NUCLEOTIDE SEQUENCE [LARGE SCALE GENOMIC DNA]</scope>
    <source>
        <strain evidence="2 3">LCDC99A005</strain>
    </source>
</reference>
<dbReference type="PROSITE" id="PS51464">
    <property type="entry name" value="SIS"/>
    <property type="match status" value="1"/>
</dbReference>
<dbReference type="EMBL" id="PDCJ01000001">
    <property type="protein sequence ID" value="PEG32212.1"/>
    <property type="molecule type" value="Genomic_DNA"/>
</dbReference>
<protein>
    <submittedName>
        <fullName evidence="2">SIS domain-containing protein</fullName>
    </submittedName>
</protein>
<dbReference type="SUPFAM" id="SSF53697">
    <property type="entry name" value="SIS domain"/>
    <property type="match status" value="1"/>
</dbReference>
<proteinExistence type="predicted"/>
<dbReference type="GO" id="GO:0097367">
    <property type="term" value="F:carbohydrate derivative binding"/>
    <property type="evidence" value="ECO:0007669"/>
    <property type="project" value="InterPro"/>
</dbReference>
<dbReference type="GO" id="GO:1901135">
    <property type="term" value="P:carbohydrate derivative metabolic process"/>
    <property type="evidence" value="ECO:0007669"/>
    <property type="project" value="InterPro"/>
</dbReference>
<dbReference type="Pfam" id="PF13580">
    <property type="entry name" value="SIS_2"/>
    <property type="match status" value="1"/>
</dbReference>
<evidence type="ECO:0000313" key="2">
    <source>
        <dbReference type="EMBL" id="PEG32212.1"/>
    </source>
</evidence>
<sequence>MENIISNYIKDIDKLLKSLNSSEVSNVIHIINECYKKNRQIFIMGNGGSASTSSHFACDLGKGTIVKGKERLRVMSLSDNMALITAISNDYGYEYIFSEQLENLVNEKDVVIAISASGNSPNIIKGVEYVKEKKAIVIGFTGFNGGKLRELSDICIHINCDNYGQIEDIHMLLCHLISQGIRHLILNNTDEN</sequence>
<name>A0A2A7MK60_9CLOT</name>
<dbReference type="PANTHER" id="PTHR30390">
    <property type="entry name" value="SEDOHEPTULOSE 7-PHOSPHATE ISOMERASE / DNAA INITIATOR-ASSOCIATING FACTOR FOR REPLICATION INITIATION"/>
    <property type="match status" value="1"/>
</dbReference>
<dbReference type="PANTHER" id="PTHR30390:SF8">
    <property type="entry name" value="SUGAR ISOMERASE (SIS)"/>
    <property type="match status" value="1"/>
</dbReference>
<dbReference type="InterPro" id="IPR050099">
    <property type="entry name" value="SIS_GmhA/DiaA_subfam"/>
</dbReference>
<dbReference type="STRING" id="137838.GCA_001458595_03712"/>
<evidence type="ECO:0000313" key="3">
    <source>
        <dbReference type="Proteomes" id="UP000220840"/>
    </source>
</evidence>
<dbReference type="CDD" id="cd05006">
    <property type="entry name" value="SIS_GmhA"/>
    <property type="match status" value="1"/>
</dbReference>
<dbReference type="InterPro" id="IPR046348">
    <property type="entry name" value="SIS_dom_sf"/>
</dbReference>
<dbReference type="Proteomes" id="UP000220840">
    <property type="component" value="Unassembled WGS sequence"/>
</dbReference>
<dbReference type="AlphaFoldDB" id="A0A2A7MK60"/>
<feature type="domain" description="SIS" evidence="1">
    <location>
        <begin position="31"/>
        <end position="186"/>
    </location>
</feature>
<dbReference type="OrthoDB" id="9781311at2"/>
<dbReference type="RefSeq" id="WP_058296358.1">
    <property type="nucleotide sequence ID" value="NZ_CAMRXG010000021.1"/>
</dbReference>
<gene>
    <name evidence="2" type="ORF">CQ394_11115</name>
</gene>
<dbReference type="InterPro" id="IPR001347">
    <property type="entry name" value="SIS_dom"/>
</dbReference>
<evidence type="ECO:0000259" key="1">
    <source>
        <dbReference type="PROSITE" id="PS51464"/>
    </source>
</evidence>
<accession>A0A2A7MK60</accession>
<dbReference type="Gene3D" id="3.40.50.10490">
    <property type="entry name" value="Glucose-6-phosphate isomerase like protein, domain 1"/>
    <property type="match status" value="1"/>
</dbReference>
<dbReference type="InterPro" id="IPR035461">
    <property type="entry name" value="GmhA/DiaA"/>
</dbReference>